<proteinExistence type="predicted"/>
<keyword evidence="8" id="KW-0539">Nucleus</keyword>
<dbReference type="PROSITE" id="PS50157">
    <property type="entry name" value="ZINC_FINGER_C2H2_2"/>
    <property type="match status" value="1"/>
</dbReference>
<dbReference type="PROSITE" id="PS00028">
    <property type="entry name" value="ZINC_FINGER_C2H2_1"/>
    <property type="match status" value="3"/>
</dbReference>
<dbReference type="SUPFAM" id="SSF57667">
    <property type="entry name" value="beta-beta-alpha zinc fingers"/>
    <property type="match status" value="1"/>
</dbReference>
<name>A0A6S7JSC7_PARCT</name>
<comment type="caution">
    <text evidence="9">The sequence shown here is derived from an EMBL/GenBank/DDBJ whole genome shotgun (WGS) entry which is preliminary data.</text>
</comment>
<sequence length="140" mass="16610">MRHKRRHTEEKPYECEVCKKRFTRKFSLTHHKKQHLLCNTCSREIVEPQDLDKHFLVFKHDGRYMCSKCDKQHISFMKSVQHIASQHANDGNYQCGLCQELESAEPSCVGYVCCVCDVVFDVPRLLEDHMANHDTKWSYY</sequence>
<gene>
    <name evidence="9" type="ORF">PACLA_8A006130</name>
</gene>
<keyword evidence="6" id="KW-0805">Transcription regulation</keyword>
<dbReference type="Proteomes" id="UP001152795">
    <property type="component" value="Unassembled WGS sequence"/>
</dbReference>
<keyword evidence="3" id="KW-0677">Repeat</keyword>
<evidence type="ECO:0000256" key="8">
    <source>
        <dbReference type="ARBA" id="ARBA00023242"/>
    </source>
</evidence>
<keyword evidence="10" id="KW-1185">Reference proteome</keyword>
<comment type="subcellular location">
    <subcellularLocation>
        <location evidence="1">Nucleus</location>
    </subcellularLocation>
</comment>
<dbReference type="InterPro" id="IPR013087">
    <property type="entry name" value="Znf_C2H2_type"/>
</dbReference>
<organism evidence="9 10">
    <name type="scientific">Paramuricea clavata</name>
    <name type="common">Red gorgonian</name>
    <name type="synonym">Violescent sea-whip</name>
    <dbReference type="NCBI Taxonomy" id="317549"/>
    <lineage>
        <taxon>Eukaryota</taxon>
        <taxon>Metazoa</taxon>
        <taxon>Cnidaria</taxon>
        <taxon>Anthozoa</taxon>
        <taxon>Octocorallia</taxon>
        <taxon>Malacalcyonacea</taxon>
        <taxon>Plexauridae</taxon>
        <taxon>Paramuricea</taxon>
    </lineage>
</organism>
<accession>A0A6S7JSC7</accession>
<evidence type="ECO:0000256" key="3">
    <source>
        <dbReference type="ARBA" id="ARBA00022737"/>
    </source>
</evidence>
<evidence type="ECO:0000256" key="7">
    <source>
        <dbReference type="ARBA" id="ARBA00023163"/>
    </source>
</evidence>
<dbReference type="GO" id="GO:0008270">
    <property type="term" value="F:zinc ion binding"/>
    <property type="evidence" value="ECO:0007669"/>
    <property type="project" value="UniProtKB-KW"/>
</dbReference>
<evidence type="ECO:0000313" key="10">
    <source>
        <dbReference type="Proteomes" id="UP001152795"/>
    </source>
</evidence>
<evidence type="ECO:0000256" key="5">
    <source>
        <dbReference type="ARBA" id="ARBA00022833"/>
    </source>
</evidence>
<dbReference type="AlphaFoldDB" id="A0A6S7JSC7"/>
<keyword evidence="2" id="KW-0479">Metal-binding</keyword>
<evidence type="ECO:0000313" key="9">
    <source>
        <dbReference type="EMBL" id="CAB4019382.1"/>
    </source>
</evidence>
<protein>
    <submittedName>
        <fullName evidence="9">Zinc finger 709-like</fullName>
    </submittedName>
</protein>
<keyword evidence="5" id="KW-0862">Zinc</keyword>
<dbReference type="Gene3D" id="3.30.160.60">
    <property type="entry name" value="Classic Zinc Finger"/>
    <property type="match status" value="1"/>
</dbReference>
<evidence type="ECO:0000256" key="2">
    <source>
        <dbReference type="ARBA" id="ARBA00022723"/>
    </source>
</evidence>
<dbReference type="Pfam" id="PF00096">
    <property type="entry name" value="zf-C2H2"/>
    <property type="match status" value="2"/>
</dbReference>
<dbReference type="GO" id="GO:0005634">
    <property type="term" value="C:nucleus"/>
    <property type="evidence" value="ECO:0007669"/>
    <property type="project" value="UniProtKB-SubCell"/>
</dbReference>
<evidence type="ECO:0000256" key="1">
    <source>
        <dbReference type="ARBA" id="ARBA00004123"/>
    </source>
</evidence>
<evidence type="ECO:0000256" key="6">
    <source>
        <dbReference type="ARBA" id="ARBA00023015"/>
    </source>
</evidence>
<dbReference type="GO" id="GO:0006357">
    <property type="term" value="P:regulation of transcription by RNA polymerase II"/>
    <property type="evidence" value="ECO:0007669"/>
    <property type="project" value="UniProtKB-ARBA"/>
</dbReference>
<dbReference type="EMBL" id="CACRXK020010431">
    <property type="protein sequence ID" value="CAB4019382.1"/>
    <property type="molecule type" value="Genomic_DNA"/>
</dbReference>
<dbReference type="PANTHER" id="PTHR24379:SF121">
    <property type="entry name" value="C2H2-TYPE DOMAIN-CONTAINING PROTEIN"/>
    <property type="match status" value="1"/>
</dbReference>
<dbReference type="PANTHER" id="PTHR24379">
    <property type="entry name" value="KRAB AND ZINC FINGER DOMAIN-CONTAINING"/>
    <property type="match status" value="1"/>
</dbReference>
<dbReference type="FunFam" id="3.30.160.60:FF:001289">
    <property type="entry name" value="Zinc finger protein 574"/>
    <property type="match status" value="1"/>
</dbReference>
<reference evidence="9" key="1">
    <citation type="submission" date="2020-04" db="EMBL/GenBank/DDBJ databases">
        <authorList>
            <person name="Alioto T."/>
            <person name="Alioto T."/>
            <person name="Gomez Garrido J."/>
        </authorList>
    </citation>
    <scope>NUCLEOTIDE SEQUENCE</scope>
    <source>
        <strain evidence="9">A484AB</strain>
    </source>
</reference>
<dbReference type="InterPro" id="IPR036236">
    <property type="entry name" value="Znf_C2H2_sf"/>
</dbReference>
<keyword evidence="4" id="KW-0863">Zinc-finger</keyword>
<dbReference type="SMART" id="SM00355">
    <property type="entry name" value="ZnF_C2H2"/>
    <property type="match status" value="4"/>
</dbReference>
<keyword evidence="7" id="KW-0804">Transcription</keyword>
<evidence type="ECO:0000256" key="4">
    <source>
        <dbReference type="ARBA" id="ARBA00022771"/>
    </source>
</evidence>